<protein>
    <submittedName>
        <fullName evidence="2">Uncharacterized protein</fullName>
    </submittedName>
</protein>
<dbReference type="EMBL" id="FNFO01000012">
    <property type="protein sequence ID" value="SDM32946.1"/>
    <property type="molecule type" value="Genomic_DNA"/>
</dbReference>
<accession>A0A1G9SBS5</accession>
<keyword evidence="1" id="KW-0732">Signal</keyword>
<dbReference type="OrthoDB" id="4535652at2"/>
<feature type="signal peptide" evidence="1">
    <location>
        <begin position="1"/>
        <end position="19"/>
    </location>
</feature>
<reference evidence="2 3" key="1">
    <citation type="submission" date="2016-10" db="EMBL/GenBank/DDBJ databases">
        <authorList>
            <person name="de Groot N.N."/>
        </authorList>
    </citation>
    <scope>NUCLEOTIDE SEQUENCE [LARGE SCALE GENOMIC DNA]</scope>
    <source>
        <strain evidence="2 3">DSM 25186</strain>
    </source>
</reference>
<dbReference type="AlphaFoldDB" id="A0A1G9SBS5"/>
<evidence type="ECO:0000313" key="2">
    <source>
        <dbReference type="EMBL" id="SDM32946.1"/>
    </source>
</evidence>
<dbReference type="Proteomes" id="UP000198510">
    <property type="component" value="Unassembled WGS sequence"/>
</dbReference>
<gene>
    <name evidence="2" type="ORF">SAMN05421823_112106</name>
</gene>
<name>A0A1G9SBS5_9BACT</name>
<proteinExistence type="predicted"/>
<evidence type="ECO:0000313" key="3">
    <source>
        <dbReference type="Proteomes" id="UP000198510"/>
    </source>
</evidence>
<evidence type="ECO:0000256" key="1">
    <source>
        <dbReference type="SAM" id="SignalP"/>
    </source>
</evidence>
<feature type="chain" id="PRO_5011518335" evidence="1">
    <location>
        <begin position="20"/>
        <end position="81"/>
    </location>
</feature>
<keyword evidence="3" id="KW-1185">Reference proteome</keyword>
<sequence length="81" mass="9184">MNMFRWLAISYLIAGTLCAQSTPDALRTRLDYIFQPLNKSRVPTGFLQEYGVDLVPLDNFKGVRNGSSLVNIDVWRALYAT</sequence>
<organism evidence="2 3">
    <name type="scientific">Catalinimonas alkaloidigena</name>
    <dbReference type="NCBI Taxonomy" id="1075417"/>
    <lineage>
        <taxon>Bacteria</taxon>
        <taxon>Pseudomonadati</taxon>
        <taxon>Bacteroidota</taxon>
        <taxon>Cytophagia</taxon>
        <taxon>Cytophagales</taxon>
        <taxon>Catalimonadaceae</taxon>
        <taxon>Catalinimonas</taxon>
    </lineage>
</organism>